<keyword evidence="3" id="KW-1185">Reference proteome</keyword>
<reference evidence="2 3" key="1">
    <citation type="submission" date="2023-12" db="EMBL/GenBank/DDBJ databases">
        <title>Gut-associated functions are favored during microbiome assembly across C. elegans life.</title>
        <authorList>
            <person name="Zimmermann J."/>
        </authorList>
    </citation>
    <scope>NUCLEOTIDE SEQUENCE [LARGE SCALE GENOMIC DNA]</scope>
    <source>
        <strain evidence="2 3">MYb71</strain>
    </source>
</reference>
<accession>A0ABU8PAI2</accession>
<gene>
    <name evidence="2" type="ORF">WH297_05865</name>
</gene>
<sequence length="216" mass="23448">MSIKLFPDACAFERDASALNTRPAAPVEGLETVARQWRWGGDPKWKAFGPIFEDEPKETRELVTRSQSEAIIVAKDRLLAASDTVAQQLQNQIVTLTLKKEDLEADNAALTARVKELEESSKKSGVCITCLTGSPEPYGCSDCLNTGWDGGCPPNSPEDIKMLFAGMISDFSKIKSRAEALETKLAAARKALQKIAGDTYDDSAEKIARAALEAKP</sequence>
<dbReference type="Proteomes" id="UP001375812">
    <property type="component" value="Unassembled WGS sequence"/>
</dbReference>
<comment type="caution">
    <text evidence="2">The sequence shown here is derived from an EMBL/GenBank/DDBJ whole genome shotgun (WGS) entry which is preliminary data.</text>
</comment>
<feature type="coiled-coil region" evidence="1">
    <location>
        <begin position="171"/>
        <end position="198"/>
    </location>
</feature>
<organism evidence="2 3">
    <name type="scientific">Ochrobactrum vermis</name>
    <dbReference type="NCBI Taxonomy" id="1827297"/>
    <lineage>
        <taxon>Bacteria</taxon>
        <taxon>Pseudomonadati</taxon>
        <taxon>Pseudomonadota</taxon>
        <taxon>Alphaproteobacteria</taxon>
        <taxon>Hyphomicrobiales</taxon>
        <taxon>Brucellaceae</taxon>
        <taxon>Brucella/Ochrobactrum group</taxon>
        <taxon>Ochrobactrum</taxon>
    </lineage>
</organism>
<keyword evidence="1" id="KW-0175">Coiled coil</keyword>
<dbReference type="RefSeq" id="WP_105541774.1">
    <property type="nucleotide sequence ID" value="NZ_JBBGZH010000001.1"/>
</dbReference>
<proteinExistence type="predicted"/>
<evidence type="ECO:0000256" key="1">
    <source>
        <dbReference type="SAM" id="Coils"/>
    </source>
</evidence>
<evidence type="ECO:0000313" key="2">
    <source>
        <dbReference type="EMBL" id="MEJ5019264.1"/>
    </source>
</evidence>
<dbReference type="EMBL" id="JBBGZH010000001">
    <property type="protein sequence ID" value="MEJ5019264.1"/>
    <property type="molecule type" value="Genomic_DNA"/>
</dbReference>
<feature type="coiled-coil region" evidence="1">
    <location>
        <begin position="86"/>
        <end position="120"/>
    </location>
</feature>
<protein>
    <submittedName>
        <fullName evidence="2">Uncharacterized protein</fullName>
    </submittedName>
</protein>
<evidence type="ECO:0000313" key="3">
    <source>
        <dbReference type="Proteomes" id="UP001375812"/>
    </source>
</evidence>
<name>A0ABU8PAI2_9HYPH</name>